<comment type="caution">
    <text evidence="2">The sequence shown here is derived from an EMBL/GenBank/DDBJ whole genome shotgun (WGS) entry which is preliminary data.</text>
</comment>
<feature type="domain" description="Carrier" evidence="1">
    <location>
        <begin position="6"/>
        <end position="79"/>
    </location>
</feature>
<dbReference type="SUPFAM" id="SSF47336">
    <property type="entry name" value="ACP-like"/>
    <property type="match status" value="1"/>
</dbReference>
<name>A0A9D9IKB8_9BACT</name>
<dbReference type="InterPro" id="IPR036736">
    <property type="entry name" value="ACP-like_sf"/>
</dbReference>
<dbReference type="Proteomes" id="UP000823757">
    <property type="component" value="Unassembled WGS sequence"/>
</dbReference>
<dbReference type="Gene3D" id="1.10.1200.10">
    <property type="entry name" value="ACP-like"/>
    <property type="match status" value="1"/>
</dbReference>
<dbReference type="EMBL" id="JADIMD010000009">
    <property type="protein sequence ID" value="MBO8473785.1"/>
    <property type="molecule type" value="Genomic_DNA"/>
</dbReference>
<dbReference type="PROSITE" id="PS50075">
    <property type="entry name" value="CARRIER"/>
    <property type="match status" value="1"/>
</dbReference>
<organism evidence="2 3">
    <name type="scientific">Candidatus Cryptobacteroides faecigallinarum</name>
    <dbReference type="NCBI Taxonomy" id="2840763"/>
    <lineage>
        <taxon>Bacteria</taxon>
        <taxon>Pseudomonadati</taxon>
        <taxon>Bacteroidota</taxon>
        <taxon>Bacteroidia</taxon>
        <taxon>Bacteroidales</taxon>
        <taxon>Candidatus Cryptobacteroides</taxon>
    </lineage>
</organism>
<proteinExistence type="predicted"/>
<dbReference type="InterPro" id="IPR009081">
    <property type="entry name" value="PP-bd_ACP"/>
</dbReference>
<dbReference type="AlphaFoldDB" id="A0A9D9IKB8"/>
<evidence type="ECO:0000259" key="1">
    <source>
        <dbReference type="PROSITE" id="PS50075"/>
    </source>
</evidence>
<accession>A0A9D9IKB8</accession>
<reference evidence="2" key="2">
    <citation type="journal article" date="2021" name="PeerJ">
        <title>Extensive microbial diversity within the chicken gut microbiome revealed by metagenomics and culture.</title>
        <authorList>
            <person name="Gilroy R."/>
            <person name="Ravi A."/>
            <person name="Getino M."/>
            <person name="Pursley I."/>
            <person name="Horton D.L."/>
            <person name="Alikhan N.F."/>
            <person name="Baker D."/>
            <person name="Gharbi K."/>
            <person name="Hall N."/>
            <person name="Watson M."/>
            <person name="Adriaenssens E.M."/>
            <person name="Foster-Nyarko E."/>
            <person name="Jarju S."/>
            <person name="Secka A."/>
            <person name="Antonio M."/>
            <person name="Oren A."/>
            <person name="Chaudhuri R.R."/>
            <person name="La Ragione R."/>
            <person name="Hildebrand F."/>
            <person name="Pallen M.J."/>
        </authorList>
    </citation>
    <scope>NUCLEOTIDE SEQUENCE</scope>
    <source>
        <strain evidence="2">B1-13419</strain>
    </source>
</reference>
<evidence type="ECO:0000313" key="2">
    <source>
        <dbReference type="EMBL" id="MBO8473785.1"/>
    </source>
</evidence>
<gene>
    <name evidence="2" type="ORF">IAB91_00645</name>
</gene>
<reference evidence="2" key="1">
    <citation type="submission" date="2020-10" db="EMBL/GenBank/DDBJ databases">
        <authorList>
            <person name="Gilroy R."/>
        </authorList>
    </citation>
    <scope>NUCLEOTIDE SEQUENCE</scope>
    <source>
        <strain evidence="2">B1-13419</strain>
    </source>
</reference>
<sequence length="83" mass="9951">MEYDSDYMTDLERQVLDLVEEHLEQVVELDTPLRDICDELDMLELFMAIEEEFEVVITPMDEEELETPLDFVEFIQTCQDEQE</sequence>
<protein>
    <submittedName>
        <fullName evidence="2">Acyl carrier protein</fullName>
    </submittedName>
</protein>
<evidence type="ECO:0000313" key="3">
    <source>
        <dbReference type="Proteomes" id="UP000823757"/>
    </source>
</evidence>